<evidence type="ECO:0000256" key="7">
    <source>
        <dbReference type="SAM" id="Phobius"/>
    </source>
</evidence>
<evidence type="ECO:0000259" key="9">
    <source>
        <dbReference type="PROSITE" id="PS50929"/>
    </source>
</evidence>
<dbReference type="Proteomes" id="UP000611629">
    <property type="component" value="Unassembled WGS sequence"/>
</dbReference>
<keyword evidence="4 10" id="KW-0067">ATP-binding</keyword>
<dbReference type="SUPFAM" id="SSF52540">
    <property type="entry name" value="P-loop containing nucleoside triphosphate hydrolases"/>
    <property type="match status" value="1"/>
</dbReference>
<dbReference type="Gene3D" id="1.20.1560.10">
    <property type="entry name" value="ABC transporter type 1, transmembrane domain"/>
    <property type="match status" value="1"/>
</dbReference>
<dbReference type="Gene3D" id="3.40.50.300">
    <property type="entry name" value="P-loop containing nucleotide triphosphate hydrolases"/>
    <property type="match status" value="1"/>
</dbReference>
<evidence type="ECO:0000256" key="3">
    <source>
        <dbReference type="ARBA" id="ARBA00022741"/>
    </source>
</evidence>
<evidence type="ECO:0000313" key="10">
    <source>
        <dbReference type="EMBL" id="NYB75960.1"/>
    </source>
</evidence>
<accession>A0A974BM67</accession>
<evidence type="ECO:0000256" key="4">
    <source>
        <dbReference type="ARBA" id="ARBA00022840"/>
    </source>
</evidence>
<feature type="transmembrane region" description="Helical" evidence="7">
    <location>
        <begin position="68"/>
        <end position="93"/>
    </location>
</feature>
<keyword evidence="2 7" id="KW-0812">Transmembrane</keyword>
<feature type="transmembrane region" description="Helical" evidence="7">
    <location>
        <begin position="170"/>
        <end position="188"/>
    </location>
</feature>
<dbReference type="PROSITE" id="PS50929">
    <property type="entry name" value="ABC_TM1F"/>
    <property type="match status" value="1"/>
</dbReference>
<comment type="subcellular location">
    <subcellularLocation>
        <location evidence="1">Cell membrane</location>
        <topology evidence="1">Multi-pass membrane protein</topology>
    </subcellularLocation>
</comment>
<dbReference type="PROSITE" id="PS50893">
    <property type="entry name" value="ABC_TRANSPORTER_2"/>
    <property type="match status" value="1"/>
</dbReference>
<sequence length="596" mass="66942">MNQEKMSYFKVATRILAASFKAAPLWIIADSMGMILSSSSYVLIVHALQNMFDTITHAIQNGANFTSLLITIFITVAVLIFNELMNAVCNFLAGPTALRIRGAYREKIHKKVSKLTALDFENAETLDCIQKAKEGADNGIQLYHSVSTLLTFYGPYFVIMAIYFYNLRPVLVWSIFLMFVPLLISQIVKEKVYTKLIDESAPIERKVNYYENEMYKKEYIKETRLLGIYSFIRSKYEKELKLFCSKRWDSVKKVQMIEIGLRALTLMGYFGVIVLFVSSLINGYITIGAFAAVFSSVNIMISFMDDAVSNYLGDMLGIYGSLRSLVHFLDLPEEDGVDDDINYSEGINISNVSFKYPNSNIYALENISLHISDGETIAVVGENGAGKTTLVKIISGILMPTSGDILINDASISSYSKKSRFKYVSGIVQKFGKYKMLLKDNVHLSYPDNPIDEEKVKLALYSADFNLDSEKITSGLSTMLSRDFGGLDLSGGEWQRIALARGIYKNSKFIILDEPTSAIDPIEESLIYKKFRDIAKDKIAIIVTHRLGATQIADRIVVLDNGKIVETGTHEQLLNSGGKYSVMFKTQAKWYSDMKT</sequence>
<gene>
    <name evidence="10" type="ORF">HZF24_17570</name>
</gene>
<evidence type="ECO:0000256" key="6">
    <source>
        <dbReference type="ARBA" id="ARBA00023136"/>
    </source>
</evidence>
<comment type="caution">
    <text evidence="10">The sequence shown here is derived from an EMBL/GenBank/DDBJ whole genome shotgun (WGS) entry which is preliminary data.</text>
</comment>
<dbReference type="InterPro" id="IPR027417">
    <property type="entry name" value="P-loop_NTPase"/>
</dbReference>
<dbReference type="Pfam" id="PF00005">
    <property type="entry name" value="ABC_tran"/>
    <property type="match status" value="1"/>
</dbReference>
<organism evidence="10 11">
    <name type="scientific">Sedimentibacter hydroxybenzoicus DSM 7310</name>
    <dbReference type="NCBI Taxonomy" id="1123245"/>
    <lineage>
        <taxon>Bacteria</taxon>
        <taxon>Bacillati</taxon>
        <taxon>Bacillota</taxon>
        <taxon>Tissierellia</taxon>
        <taxon>Sedimentibacter</taxon>
    </lineage>
</organism>
<dbReference type="InterPro" id="IPR003593">
    <property type="entry name" value="AAA+_ATPase"/>
</dbReference>
<keyword evidence="5 7" id="KW-1133">Transmembrane helix</keyword>
<evidence type="ECO:0000256" key="5">
    <source>
        <dbReference type="ARBA" id="ARBA00022989"/>
    </source>
</evidence>
<feature type="transmembrane region" description="Helical" evidence="7">
    <location>
        <begin position="23"/>
        <end position="48"/>
    </location>
</feature>
<dbReference type="GO" id="GO:0005886">
    <property type="term" value="C:plasma membrane"/>
    <property type="evidence" value="ECO:0007669"/>
    <property type="project" value="UniProtKB-SubCell"/>
</dbReference>
<dbReference type="InterPro" id="IPR011527">
    <property type="entry name" value="ABC1_TM_dom"/>
</dbReference>
<dbReference type="AlphaFoldDB" id="A0A974BM67"/>
<dbReference type="PANTHER" id="PTHR43394:SF1">
    <property type="entry name" value="ATP-BINDING CASSETTE SUB-FAMILY B MEMBER 10, MITOCHONDRIAL"/>
    <property type="match status" value="1"/>
</dbReference>
<dbReference type="PANTHER" id="PTHR43394">
    <property type="entry name" value="ATP-DEPENDENT PERMEASE MDL1, MITOCHONDRIAL"/>
    <property type="match status" value="1"/>
</dbReference>
<dbReference type="SUPFAM" id="SSF90123">
    <property type="entry name" value="ABC transporter transmembrane region"/>
    <property type="match status" value="1"/>
</dbReference>
<dbReference type="InterPro" id="IPR017871">
    <property type="entry name" value="ABC_transporter-like_CS"/>
</dbReference>
<dbReference type="CDD" id="cd03228">
    <property type="entry name" value="ABCC_MRP_Like"/>
    <property type="match status" value="1"/>
</dbReference>
<reference evidence="10" key="1">
    <citation type="submission" date="2020-07" db="EMBL/GenBank/DDBJ databases">
        <title>Genomic analysis of a strain of Sedimentibacter Hydroxybenzoicus DSM7310.</title>
        <authorList>
            <person name="Ma S."/>
        </authorList>
    </citation>
    <scope>NUCLEOTIDE SEQUENCE</scope>
    <source>
        <strain evidence="10">DSM 7310</strain>
    </source>
</reference>
<proteinExistence type="predicted"/>
<dbReference type="InterPro" id="IPR039421">
    <property type="entry name" value="Type_1_exporter"/>
</dbReference>
<feature type="transmembrane region" description="Helical" evidence="7">
    <location>
        <begin position="283"/>
        <end position="303"/>
    </location>
</feature>
<name>A0A974BM67_SEDHY</name>
<feature type="domain" description="ABC transporter" evidence="8">
    <location>
        <begin position="347"/>
        <end position="586"/>
    </location>
</feature>
<dbReference type="PROSITE" id="PS00211">
    <property type="entry name" value="ABC_TRANSPORTER_1"/>
    <property type="match status" value="1"/>
</dbReference>
<keyword evidence="3" id="KW-0547">Nucleotide-binding</keyword>
<evidence type="ECO:0000259" key="8">
    <source>
        <dbReference type="PROSITE" id="PS50893"/>
    </source>
</evidence>
<feature type="transmembrane region" description="Helical" evidence="7">
    <location>
        <begin position="142"/>
        <end position="164"/>
    </location>
</feature>
<keyword evidence="6 7" id="KW-0472">Membrane</keyword>
<dbReference type="EMBL" id="JACBNQ010000034">
    <property type="protein sequence ID" value="NYB75960.1"/>
    <property type="molecule type" value="Genomic_DNA"/>
</dbReference>
<dbReference type="GO" id="GO:0015421">
    <property type="term" value="F:ABC-type oligopeptide transporter activity"/>
    <property type="evidence" value="ECO:0007669"/>
    <property type="project" value="TreeGrafter"/>
</dbReference>
<dbReference type="GO" id="GO:0005524">
    <property type="term" value="F:ATP binding"/>
    <property type="evidence" value="ECO:0007669"/>
    <property type="project" value="UniProtKB-KW"/>
</dbReference>
<keyword evidence="11" id="KW-1185">Reference proteome</keyword>
<evidence type="ECO:0000256" key="1">
    <source>
        <dbReference type="ARBA" id="ARBA00004651"/>
    </source>
</evidence>
<feature type="domain" description="ABC transmembrane type-1" evidence="9">
    <location>
        <begin position="34"/>
        <end position="311"/>
    </location>
</feature>
<dbReference type="RefSeq" id="WP_179239677.1">
    <property type="nucleotide sequence ID" value="NZ_JACBNQ010000034.1"/>
</dbReference>
<dbReference type="InterPro" id="IPR003439">
    <property type="entry name" value="ABC_transporter-like_ATP-bd"/>
</dbReference>
<protein>
    <submittedName>
        <fullName evidence="10">ABC transporter ATP-binding protein</fullName>
    </submittedName>
</protein>
<dbReference type="GO" id="GO:0016887">
    <property type="term" value="F:ATP hydrolysis activity"/>
    <property type="evidence" value="ECO:0007669"/>
    <property type="project" value="InterPro"/>
</dbReference>
<evidence type="ECO:0000256" key="2">
    <source>
        <dbReference type="ARBA" id="ARBA00022692"/>
    </source>
</evidence>
<dbReference type="InterPro" id="IPR036640">
    <property type="entry name" value="ABC1_TM_sf"/>
</dbReference>
<evidence type="ECO:0000313" key="11">
    <source>
        <dbReference type="Proteomes" id="UP000611629"/>
    </source>
</evidence>
<dbReference type="SMART" id="SM00382">
    <property type="entry name" value="AAA"/>
    <property type="match status" value="1"/>
</dbReference>